<organism evidence="2 3">
    <name type="scientific">Globodera rostochiensis</name>
    <name type="common">Golden nematode worm</name>
    <name type="synonym">Heterodera rostochiensis</name>
    <dbReference type="NCBI Taxonomy" id="31243"/>
    <lineage>
        <taxon>Eukaryota</taxon>
        <taxon>Metazoa</taxon>
        <taxon>Ecdysozoa</taxon>
        <taxon>Nematoda</taxon>
        <taxon>Chromadorea</taxon>
        <taxon>Rhabditida</taxon>
        <taxon>Tylenchina</taxon>
        <taxon>Tylenchomorpha</taxon>
        <taxon>Tylenchoidea</taxon>
        <taxon>Heteroderidae</taxon>
        <taxon>Heteroderinae</taxon>
        <taxon>Globodera</taxon>
    </lineage>
</organism>
<accession>A0A914I0F6</accession>
<keyword evidence="2" id="KW-1185">Reference proteome</keyword>
<feature type="chain" id="PRO_5037493410" evidence="1">
    <location>
        <begin position="22"/>
        <end position="70"/>
    </location>
</feature>
<keyword evidence="1" id="KW-0732">Signal</keyword>
<dbReference type="WBParaSite" id="Gr19_v10_g6160.t1">
    <property type="protein sequence ID" value="Gr19_v10_g6160.t1"/>
    <property type="gene ID" value="Gr19_v10_g6160"/>
</dbReference>
<dbReference type="Proteomes" id="UP000887572">
    <property type="component" value="Unplaced"/>
</dbReference>
<proteinExistence type="predicted"/>
<protein>
    <submittedName>
        <fullName evidence="3">Uncharacterized protein</fullName>
    </submittedName>
</protein>
<evidence type="ECO:0000313" key="2">
    <source>
        <dbReference type="Proteomes" id="UP000887572"/>
    </source>
</evidence>
<sequence>MIKFLFLFSIIFFGSLHPIESGIAVHNLANYAMAVNRKKRGDKAPEMPSITDFGAYRMPVGDYKIVIEQK</sequence>
<dbReference type="AlphaFoldDB" id="A0A914I0F6"/>
<reference evidence="3" key="1">
    <citation type="submission" date="2022-11" db="UniProtKB">
        <authorList>
            <consortium name="WormBaseParasite"/>
        </authorList>
    </citation>
    <scope>IDENTIFICATION</scope>
</reference>
<evidence type="ECO:0000256" key="1">
    <source>
        <dbReference type="SAM" id="SignalP"/>
    </source>
</evidence>
<evidence type="ECO:0000313" key="3">
    <source>
        <dbReference type="WBParaSite" id="Gr19_v10_g6160.t1"/>
    </source>
</evidence>
<name>A0A914I0F6_GLORO</name>
<feature type="signal peptide" evidence="1">
    <location>
        <begin position="1"/>
        <end position="21"/>
    </location>
</feature>